<sequence length="294" mass="30513">MKSSDGPILVTGVGGPAGRSLIAQLRGCGLRVVGVDLVPPADMPDALGVPAVARPDYVAALHAIAAAHGVALIVPTVSEELPIVAAYADGPVPILAGSVAATAMAGDKWWTARILEAAGVATPRFTAVGSEVDVEALGRSLGWPFVTKPRMGRGGRGVVVHRQVGGIPDQTFLRVPSIAQEFAPGVEYVVNVYRPWSSRETTTVVLRKLSRAHGEVGNATAVERVDELDVASLAARAVAALDLRGPADLDVRRRVDGQPVVLEVNARFGAHSAFAPEILREALADLGIAEMATA</sequence>
<dbReference type="Gene3D" id="3.40.50.20">
    <property type="match status" value="1"/>
</dbReference>
<keyword evidence="4" id="KW-1185">Reference proteome</keyword>
<dbReference type="Gene3D" id="3.30.1490.20">
    <property type="entry name" value="ATP-grasp fold, A domain"/>
    <property type="match status" value="1"/>
</dbReference>
<keyword evidence="1" id="KW-0067">ATP-binding</keyword>
<dbReference type="InterPro" id="IPR011761">
    <property type="entry name" value="ATP-grasp"/>
</dbReference>
<gene>
    <name evidence="3" type="ORF">GCM10009539_10400</name>
</gene>
<dbReference type="InterPro" id="IPR003806">
    <property type="entry name" value="ATP-grasp_PylC-type"/>
</dbReference>
<dbReference type="InterPro" id="IPR013815">
    <property type="entry name" value="ATP_grasp_subdomain_1"/>
</dbReference>
<feature type="domain" description="ATP-grasp" evidence="2">
    <location>
        <begin position="112"/>
        <end position="292"/>
    </location>
</feature>
<evidence type="ECO:0000259" key="2">
    <source>
        <dbReference type="PROSITE" id="PS50975"/>
    </source>
</evidence>
<dbReference type="Proteomes" id="UP001500967">
    <property type="component" value="Unassembled WGS sequence"/>
</dbReference>
<dbReference type="EMBL" id="BAAAGX010000006">
    <property type="protein sequence ID" value="GAA0226930.1"/>
    <property type="molecule type" value="Genomic_DNA"/>
</dbReference>
<name>A0ABN0TPL2_9ACTN</name>
<dbReference type="SUPFAM" id="SSF56059">
    <property type="entry name" value="Glutathione synthetase ATP-binding domain-like"/>
    <property type="match status" value="1"/>
</dbReference>
<accession>A0ABN0TPL2</accession>
<organism evidence="3 4">
    <name type="scientific">Cryptosporangium japonicum</name>
    <dbReference type="NCBI Taxonomy" id="80872"/>
    <lineage>
        <taxon>Bacteria</taxon>
        <taxon>Bacillati</taxon>
        <taxon>Actinomycetota</taxon>
        <taxon>Actinomycetes</taxon>
        <taxon>Cryptosporangiales</taxon>
        <taxon>Cryptosporangiaceae</taxon>
        <taxon>Cryptosporangium</taxon>
    </lineage>
</organism>
<evidence type="ECO:0000313" key="4">
    <source>
        <dbReference type="Proteomes" id="UP001500967"/>
    </source>
</evidence>
<proteinExistence type="predicted"/>
<comment type="caution">
    <text evidence="3">The sequence shown here is derived from an EMBL/GenBank/DDBJ whole genome shotgun (WGS) entry which is preliminary data.</text>
</comment>
<keyword evidence="1" id="KW-0547">Nucleotide-binding</keyword>
<evidence type="ECO:0000313" key="3">
    <source>
        <dbReference type="EMBL" id="GAA0226930.1"/>
    </source>
</evidence>
<reference evidence="3 4" key="1">
    <citation type="journal article" date="2019" name="Int. J. Syst. Evol. Microbiol.">
        <title>The Global Catalogue of Microorganisms (GCM) 10K type strain sequencing project: providing services to taxonomists for standard genome sequencing and annotation.</title>
        <authorList>
            <consortium name="The Broad Institute Genomics Platform"/>
            <consortium name="The Broad Institute Genome Sequencing Center for Infectious Disease"/>
            <person name="Wu L."/>
            <person name="Ma J."/>
        </authorList>
    </citation>
    <scope>NUCLEOTIDE SEQUENCE [LARGE SCALE GENOMIC DNA]</scope>
    <source>
        <strain evidence="3 4">JCM 10425</strain>
    </source>
</reference>
<evidence type="ECO:0000256" key="1">
    <source>
        <dbReference type="PROSITE-ProRule" id="PRU00409"/>
    </source>
</evidence>
<dbReference type="Pfam" id="PF02655">
    <property type="entry name" value="ATP-grasp_3"/>
    <property type="match status" value="1"/>
</dbReference>
<protein>
    <submittedName>
        <fullName evidence="3">ATP-grasp domain-containing protein</fullName>
    </submittedName>
</protein>
<dbReference type="Gene3D" id="3.30.470.20">
    <property type="entry name" value="ATP-grasp fold, B domain"/>
    <property type="match status" value="1"/>
</dbReference>
<dbReference type="PROSITE" id="PS50975">
    <property type="entry name" value="ATP_GRASP"/>
    <property type="match status" value="1"/>
</dbReference>